<name>A0A7S4LB60_9EUGL</name>
<proteinExistence type="predicted"/>
<dbReference type="EMBL" id="HBJA01082992">
    <property type="protein sequence ID" value="CAE0817798.1"/>
    <property type="molecule type" value="Transcribed_RNA"/>
</dbReference>
<dbReference type="AlphaFoldDB" id="A0A7S4LB60"/>
<gene>
    <name evidence="1" type="ORF">EGYM00163_LOCUS28966</name>
</gene>
<protein>
    <submittedName>
        <fullName evidence="1">Uncharacterized protein</fullName>
    </submittedName>
</protein>
<reference evidence="1" key="1">
    <citation type="submission" date="2021-01" db="EMBL/GenBank/DDBJ databases">
        <authorList>
            <person name="Corre E."/>
            <person name="Pelletier E."/>
            <person name="Niang G."/>
            <person name="Scheremetjew M."/>
            <person name="Finn R."/>
            <person name="Kale V."/>
            <person name="Holt S."/>
            <person name="Cochrane G."/>
            <person name="Meng A."/>
            <person name="Brown T."/>
            <person name="Cohen L."/>
        </authorList>
    </citation>
    <scope>NUCLEOTIDE SEQUENCE</scope>
    <source>
        <strain evidence="1">CCMP1594</strain>
    </source>
</reference>
<accession>A0A7S4LB60</accession>
<sequence length="101" mass="10644">MGNPHWPRGILIGLEDKLSLAPPISTALKGTGRPKRPDRALFRVVACCWGLFLPSLNGGREEEDRGGGGGSAARLLRFTARGRLVYAYGGAPCAVPALCGK</sequence>
<organism evidence="1">
    <name type="scientific">Eutreptiella gymnastica</name>
    <dbReference type="NCBI Taxonomy" id="73025"/>
    <lineage>
        <taxon>Eukaryota</taxon>
        <taxon>Discoba</taxon>
        <taxon>Euglenozoa</taxon>
        <taxon>Euglenida</taxon>
        <taxon>Spirocuta</taxon>
        <taxon>Euglenophyceae</taxon>
        <taxon>Eutreptiales</taxon>
        <taxon>Eutreptiaceae</taxon>
        <taxon>Eutreptiella</taxon>
    </lineage>
</organism>
<evidence type="ECO:0000313" key="1">
    <source>
        <dbReference type="EMBL" id="CAE0817798.1"/>
    </source>
</evidence>